<evidence type="ECO:0000313" key="9">
    <source>
        <dbReference type="EMBL" id="KDQ17699.1"/>
    </source>
</evidence>
<evidence type="ECO:0000259" key="8">
    <source>
        <dbReference type="Pfam" id="PF05922"/>
    </source>
</evidence>
<feature type="active site" description="Charge relay system" evidence="5">
    <location>
        <position position="314"/>
    </location>
</feature>
<dbReference type="PROSITE" id="PS51892">
    <property type="entry name" value="SUBTILASE"/>
    <property type="match status" value="1"/>
</dbReference>
<accession>A0A067MQ44</accession>
<feature type="domain" description="Inhibitor I9" evidence="8">
    <location>
        <begin position="37"/>
        <end position="104"/>
    </location>
</feature>
<dbReference type="GO" id="GO:0005615">
    <property type="term" value="C:extracellular space"/>
    <property type="evidence" value="ECO:0007669"/>
    <property type="project" value="TreeGrafter"/>
</dbReference>
<dbReference type="PANTHER" id="PTHR43806:SF11">
    <property type="entry name" value="CEREVISIN-RELATED"/>
    <property type="match status" value="1"/>
</dbReference>
<name>A0A067MQ44_BOTB1</name>
<dbReference type="InterPro" id="IPR050131">
    <property type="entry name" value="Peptidase_S8_subtilisin-like"/>
</dbReference>
<organism evidence="9 10">
    <name type="scientific">Botryobasidium botryosum (strain FD-172 SS1)</name>
    <dbReference type="NCBI Taxonomy" id="930990"/>
    <lineage>
        <taxon>Eukaryota</taxon>
        <taxon>Fungi</taxon>
        <taxon>Dikarya</taxon>
        <taxon>Basidiomycota</taxon>
        <taxon>Agaricomycotina</taxon>
        <taxon>Agaricomycetes</taxon>
        <taxon>Cantharellales</taxon>
        <taxon>Botryobasidiaceae</taxon>
        <taxon>Botryobasidium</taxon>
    </lineage>
</organism>
<evidence type="ECO:0000256" key="1">
    <source>
        <dbReference type="ARBA" id="ARBA00011073"/>
    </source>
</evidence>
<dbReference type="InterPro" id="IPR015500">
    <property type="entry name" value="Peptidase_S8_subtilisin-rel"/>
</dbReference>
<dbReference type="InterPro" id="IPR036852">
    <property type="entry name" value="Peptidase_S8/S53_dom_sf"/>
</dbReference>
<dbReference type="Gene3D" id="3.30.70.80">
    <property type="entry name" value="Peptidase S8 propeptide/proteinase inhibitor I9"/>
    <property type="match status" value="1"/>
</dbReference>
<dbReference type="Proteomes" id="UP000027195">
    <property type="component" value="Unassembled WGS sequence"/>
</dbReference>
<evidence type="ECO:0000256" key="5">
    <source>
        <dbReference type="PROSITE-ProRule" id="PRU01240"/>
    </source>
</evidence>
<dbReference type="SUPFAM" id="SSF54897">
    <property type="entry name" value="Protease propeptides/inhibitors"/>
    <property type="match status" value="1"/>
</dbReference>
<evidence type="ECO:0000313" key="10">
    <source>
        <dbReference type="Proteomes" id="UP000027195"/>
    </source>
</evidence>
<dbReference type="Pfam" id="PF05922">
    <property type="entry name" value="Inhibitor_I9"/>
    <property type="match status" value="1"/>
</dbReference>
<keyword evidence="6" id="KW-0732">Signal</keyword>
<sequence length="366" mass="37254">MRPLSTSLCALALVIPVFAVPTLVPVQKVAGPIKADSYIIKLKQGADKSGHLSKLAQILATADSHVKYDYEAVFRGYAGTIKGAALEFIRASKDVEYIYPDHCLHSFNMSNLVDLTYLLITDIHGGSDTGIYIAHNSFGGRARWGATFGGYANADGNGHGTHTAGTIGGASYGLATSANLIAVKVLSDAGSGSTSDIISGINWVASSAKSSGRPSIANLALGGSASQPLDDAVNNAIKQGVHVTTTVGNSNVDASNTSPARVRDANTVGAVGPNNVKSSSSNYGPVLDVWAPGQSILSAWIGSPTATNTLSGGSMATAYVAGVLAVAIGSHGNASPLDLSADLKSHARPVVTGVPAGTTNLLATPW</sequence>
<dbReference type="InterPro" id="IPR037045">
    <property type="entry name" value="S8pro/Inhibitor_I9_sf"/>
</dbReference>
<dbReference type="InterPro" id="IPR010259">
    <property type="entry name" value="S8pro/Inhibitor_I9"/>
</dbReference>
<evidence type="ECO:0008006" key="11">
    <source>
        <dbReference type="Google" id="ProtNLM"/>
    </source>
</evidence>
<dbReference type="OrthoDB" id="19448at2759"/>
<dbReference type="GO" id="GO:0006508">
    <property type="term" value="P:proteolysis"/>
    <property type="evidence" value="ECO:0007669"/>
    <property type="project" value="UniProtKB-KW"/>
</dbReference>
<dbReference type="HOGENOM" id="CLU_011263_1_1_1"/>
<comment type="similarity">
    <text evidence="1 5">Belongs to the peptidase S8 family.</text>
</comment>
<gene>
    <name evidence="9" type="ORF">BOTBODRAFT_155761</name>
</gene>
<protein>
    <recommendedName>
        <fullName evidence="11">Peptidase S8/S53 domain-containing protein</fullName>
    </recommendedName>
</protein>
<dbReference type="STRING" id="930990.A0A067MQ44"/>
<dbReference type="PANTHER" id="PTHR43806">
    <property type="entry name" value="PEPTIDASE S8"/>
    <property type="match status" value="1"/>
</dbReference>
<dbReference type="SUPFAM" id="SSF52743">
    <property type="entry name" value="Subtilisin-like"/>
    <property type="match status" value="1"/>
</dbReference>
<keyword evidence="4 5" id="KW-0720">Serine protease</keyword>
<feature type="domain" description="Peptidase S8/S53" evidence="7">
    <location>
        <begin position="143"/>
        <end position="347"/>
    </location>
</feature>
<feature type="chain" id="PRO_5001641456" description="Peptidase S8/S53 domain-containing protein" evidence="6">
    <location>
        <begin position="20"/>
        <end position="366"/>
    </location>
</feature>
<evidence type="ECO:0000256" key="6">
    <source>
        <dbReference type="SAM" id="SignalP"/>
    </source>
</evidence>
<dbReference type="Gene3D" id="3.40.50.200">
    <property type="entry name" value="Peptidase S8/S53 domain"/>
    <property type="match status" value="1"/>
</dbReference>
<keyword evidence="10" id="KW-1185">Reference proteome</keyword>
<evidence type="ECO:0000256" key="3">
    <source>
        <dbReference type="ARBA" id="ARBA00022801"/>
    </source>
</evidence>
<keyword evidence="2 5" id="KW-0645">Protease</keyword>
<dbReference type="AlphaFoldDB" id="A0A067MQ44"/>
<dbReference type="InterPro" id="IPR034193">
    <property type="entry name" value="PCSK9_ProteinaseK-like"/>
</dbReference>
<dbReference type="GO" id="GO:0004252">
    <property type="term" value="F:serine-type endopeptidase activity"/>
    <property type="evidence" value="ECO:0007669"/>
    <property type="project" value="UniProtKB-UniRule"/>
</dbReference>
<evidence type="ECO:0000259" key="7">
    <source>
        <dbReference type="Pfam" id="PF00082"/>
    </source>
</evidence>
<reference evidence="10" key="1">
    <citation type="journal article" date="2014" name="Proc. Natl. Acad. Sci. U.S.A.">
        <title>Extensive sampling of basidiomycete genomes demonstrates inadequacy of the white-rot/brown-rot paradigm for wood decay fungi.</title>
        <authorList>
            <person name="Riley R."/>
            <person name="Salamov A.A."/>
            <person name="Brown D.W."/>
            <person name="Nagy L.G."/>
            <person name="Floudas D."/>
            <person name="Held B.W."/>
            <person name="Levasseur A."/>
            <person name="Lombard V."/>
            <person name="Morin E."/>
            <person name="Otillar R."/>
            <person name="Lindquist E.A."/>
            <person name="Sun H."/>
            <person name="LaButti K.M."/>
            <person name="Schmutz J."/>
            <person name="Jabbour D."/>
            <person name="Luo H."/>
            <person name="Baker S.E."/>
            <person name="Pisabarro A.G."/>
            <person name="Walton J.D."/>
            <person name="Blanchette R.A."/>
            <person name="Henrissat B."/>
            <person name="Martin F."/>
            <person name="Cullen D."/>
            <person name="Hibbett D.S."/>
            <person name="Grigoriev I.V."/>
        </authorList>
    </citation>
    <scope>NUCLEOTIDE SEQUENCE [LARGE SCALE GENOMIC DNA]</scope>
    <source>
        <strain evidence="10">FD-172 SS1</strain>
    </source>
</reference>
<dbReference type="CDD" id="cd04077">
    <property type="entry name" value="Peptidases_S8_PCSK9_ProteinaseK_like"/>
    <property type="match status" value="1"/>
</dbReference>
<dbReference type="InParanoid" id="A0A067MQ44"/>
<dbReference type="PRINTS" id="PR00723">
    <property type="entry name" value="SUBTILISIN"/>
</dbReference>
<feature type="active site" description="Charge relay system" evidence="5">
    <location>
        <position position="159"/>
    </location>
</feature>
<dbReference type="EMBL" id="KL198023">
    <property type="protein sequence ID" value="KDQ17699.1"/>
    <property type="molecule type" value="Genomic_DNA"/>
</dbReference>
<dbReference type="Pfam" id="PF00082">
    <property type="entry name" value="Peptidase_S8"/>
    <property type="match status" value="1"/>
</dbReference>
<proteinExistence type="inferred from homology"/>
<dbReference type="InterPro" id="IPR000209">
    <property type="entry name" value="Peptidase_S8/S53_dom"/>
</dbReference>
<keyword evidence="3 5" id="KW-0378">Hydrolase</keyword>
<evidence type="ECO:0000256" key="2">
    <source>
        <dbReference type="ARBA" id="ARBA00022670"/>
    </source>
</evidence>
<feature type="signal peptide" evidence="6">
    <location>
        <begin position="1"/>
        <end position="19"/>
    </location>
</feature>
<evidence type="ECO:0000256" key="4">
    <source>
        <dbReference type="ARBA" id="ARBA00022825"/>
    </source>
</evidence>
<feature type="active site" description="Charge relay system" evidence="5">
    <location>
        <position position="128"/>
    </location>
</feature>